<dbReference type="InterPro" id="IPR018968">
    <property type="entry name" value="Phasin"/>
</dbReference>
<feature type="domain" description="Phasin" evidence="1">
    <location>
        <begin position="116"/>
        <end position="213"/>
    </location>
</feature>
<evidence type="ECO:0000313" key="2">
    <source>
        <dbReference type="EMBL" id="MCW3798153.1"/>
    </source>
</evidence>
<dbReference type="RefSeq" id="WP_264882853.1">
    <property type="nucleotide sequence ID" value="NZ_JAPDOB010000002.1"/>
</dbReference>
<protein>
    <submittedName>
        <fullName evidence="2">Phasin family protein</fullName>
    </submittedName>
</protein>
<accession>A0ABT3JGD8</accession>
<reference evidence="2 3" key="1">
    <citation type="submission" date="2022-10" db="EMBL/GenBank/DDBJ databases">
        <title>Sphingomonas sp.</title>
        <authorList>
            <person name="Jin C."/>
        </authorList>
    </citation>
    <scope>NUCLEOTIDE SEQUENCE [LARGE SCALE GENOMIC DNA]</scope>
    <source>
        <strain evidence="2 3">BN140010</strain>
    </source>
</reference>
<dbReference type="InterPro" id="IPR010127">
    <property type="entry name" value="Phasin_subfam-1"/>
</dbReference>
<name>A0ABT3JGD8_9SPHN</name>
<keyword evidence="3" id="KW-1185">Reference proteome</keyword>
<organism evidence="2 3">
    <name type="scientific">Sphingomonas arvum</name>
    <dbReference type="NCBI Taxonomy" id="2992113"/>
    <lineage>
        <taxon>Bacteria</taxon>
        <taxon>Pseudomonadati</taxon>
        <taxon>Pseudomonadota</taxon>
        <taxon>Alphaproteobacteria</taxon>
        <taxon>Sphingomonadales</taxon>
        <taxon>Sphingomonadaceae</taxon>
        <taxon>Sphingomonas</taxon>
    </lineage>
</organism>
<comment type="caution">
    <text evidence="2">The sequence shown here is derived from an EMBL/GenBank/DDBJ whole genome shotgun (WGS) entry which is preliminary data.</text>
</comment>
<dbReference type="NCBIfam" id="TIGR01841">
    <property type="entry name" value="phasin"/>
    <property type="match status" value="1"/>
</dbReference>
<dbReference type="EMBL" id="JAPDOB010000002">
    <property type="protein sequence ID" value="MCW3798153.1"/>
    <property type="molecule type" value="Genomic_DNA"/>
</dbReference>
<dbReference type="Proteomes" id="UP001526246">
    <property type="component" value="Unassembled WGS sequence"/>
</dbReference>
<dbReference type="Pfam" id="PF09361">
    <property type="entry name" value="Phasin_2"/>
    <property type="match status" value="1"/>
</dbReference>
<gene>
    <name evidence="2" type="ORF">OMW55_10090</name>
</gene>
<evidence type="ECO:0000259" key="1">
    <source>
        <dbReference type="Pfam" id="PF09361"/>
    </source>
</evidence>
<evidence type="ECO:0000313" key="3">
    <source>
        <dbReference type="Proteomes" id="UP001526246"/>
    </source>
</evidence>
<sequence>MDEQNDIAISAGEAEAHHEVVAQPEVLAEVRKVNARRVKTERKPRARKAVNTAAPIDINTTAEAVQTKEPFMNYDPANWMNAFASVPGADKFQTLFADASERGQQLTEKSQKVAGEMVELTRANVEALVETGKIAAAGAQTLGQEAMTRTRETLEQTAQQVRSLAQAGSPTEFFQLQGEIARTQFDRMVADGSRFAESMVKLAGEAFQPISTRTALNVEKLNELTA</sequence>
<proteinExistence type="predicted"/>